<dbReference type="InterPro" id="IPR023165">
    <property type="entry name" value="rRNA_Ade_diMease-like_C"/>
</dbReference>
<accession>A0AA38LWI7</accession>
<evidence type="ECO:0000256" key="2">
    <source>
        <dbReference type="ARBA" id="ARBA00013836"/>
    </source>
</evidence>
<dbReference type="AlphaFoldDB" id="A0AA38LWI7"/>
<dbReference type="EMBL" id="JAKWFO010000003">
    <property type="protein sequence ID" value="KAI9638355.1"/>
    <property type="molecule type" value="Genomic_DNA"/>
</dbReference>
<dbReference type="InterPro" id="IPR001737">
    <property type="entry name" value="KsgA/Erm"/>
</dbReference>
<reference evidence="9" key="1">
    <citation type="journal article" date="2022" name="G3 (Bethesda)">
        <title>High quality genome of the basidiomycete yeast Dioszegia hungarica PDD-24b-2 isolated from cloud water.</title>
        <authorList>
            <person name="Jarrige D."/>
            <person name="Haridas S."/>
            <person name="Bleykasten-Grosshans C."/>
            <person name="Joly M."/>
            <person name="Nadalig T."/>
            <person name="Sancelme M."/>
            <person name="Vuilleumier S."/>
            <person name="Grigoriev I.V."/>
            <person name="Amato P."/>
            <person name="Bringel F."/>
        </authorList>
    </citation>
    <scope>NUCLEOTIDE SEQUENCE</scope>
    <source>
        <strain evidence="9">PDD-24b-2</strain>
    </source>
</reference>
<evidence type="ECO:0000256" key="8">
    <source>
        <dbReference type="SAM" id="MobiDB-lite"/>
    </source>
</evidence>
<dbReference type="GO" id="GO:0005759">
    <property type="term" value="C:mitochondrial matrix"/>
    <property type="evidence" value="ECO:0007669"/>
    <property type="project" value="TreeGrafter"/>
</dbReference>
<evidence type="ECO:0000256" key="5">
    <source>
        <dbReference type="ARBA" id="ARBA00022691"/>
    </source>
</evidence>
<keyword evidence="4" id="KW-0808">Transferase</keyword>
<protein>
    <recommendedName>
        <fullName evidence="2">Mitochondrial transcription factor 1</fullName>
    </recommendedName>
</protein>
<comment type="caution">
    <text evidence="9">The sequence shown here is derived from an EMBL/GenBank/DDBJ whole genome shotgun (WGS) entry which is preliminary data.</text>
</comment>
<name>A0AA38LWI7_9TREE</name>
<keyword evidence="10" id="KW-1185">Reference proteome</keyword>
<organism evidence="9 10">
    <name type="scientific">Dioszegia hungarica</name>
    <dbReference type="NCBI Taxonomy" id="4972"/>
    <lineage>
        <taxon>Eukaryota</taxon>
        <taxon>Fungi</taxon>
        <taxon>Dikarya</taxon>
        <taxon>Basidiomycota</taxon>
        <taxon>Agaricomycotina</taxon>
        <taxon>Tremellomycetes</taxon>
        <taxon>Tremellales</taxon>
        <taxon>Bulleribasidiaceae</taxon>
        <taxon>Dioszegia</taxon>
    </lineage>
</organism>
<dbReference type="PANTHER" id="PTHR11727:SF17">
    <property type="entry name" value="DIMETHYLADENOSINE TRANSFERASE 1, MITOCHONDRIAL"/>
    <property type="match status" value="1"/>
</dbReference>
<proteinExistence type="predicted"/>
<evidence type="ECO:0000256" key="6">
    <source>
        <dbReference type="ARBA" id="ARBA00022884"/>
    </source>
</evidence>
<dbReference type="GO" id="GO:0034246">
    <property type="term" value="F:mitochondrial transcription factor activity"/>
    <property type="evidence" value="ECO:0007669"/>
    <property type="project" value="TreeGrafter"/>
</dbReference>
<comment type="function">
    <text evidence="7">Mitochondrial transcription factor that confers selective promoter recognition on the core subunit of the yeast mitochondrial RNA polymerase. Interacts with DNA in a non-specific manner.</text>
</comment>
<dbReference type="GO" id="GO:0000179">
    <property type="term" value="F:rRNA (adenine-N6,N6-)-dimethyltransferase activity"/>
    <property type="evidence" value="ECO:0007669"/>
    <property type="project" value="TreeGrafter"/>
</dbReference>
<comment type="subcellular location">
    <subcellularLocation>
        <location evidence="1">Mitochondrion</location>
    </subcellularLocation>
</comment>
<evidence type="ECO:0000313" key="10">
    <source>
        <dbReference type="Proteomes" id="UP001164286"/>
    </source>
</evidence>
<dbReference type="Gene3D" id="3.40.50.150">
    <property type="entry name" value="Vaccinia Virus protein VP39"/>
    <property type="match status" value="2"/>
</dbReference>
<dbReference type="PANTHER" id="PTHR11727">
    <property type="entry name" value="DIMETHYLADENOSINE TRANSFERASE"/>
    <property type="match status" value="1"/>
</dbReference>
<feature type="region of interest" description="Disordered" evidence="8">
    <location>
        <begin position="335"/>
        <end position="354"/>
    </location>
</feature>
<keyword evidence="5" id="KW-0949">S-adenosyl-L-methionine</keyword>
<evidence type="ECO:0000313" key="9">
    <source>
        <dbReference type="EMBL" id="KAI9638355.1"/>
    </source>
</evidence>
<sequence length="519" mass="57712">MPPRPRVPHLPPLPPPSTWSTHFPRRLLGLSRSEPAKVLRGRTLLASKDHCDAFVRELGIRPGEVIIEVNPGPGQLTRSLLDGGVRENEEGAWKALDEIRGVKHKETTSGGTGSAESSETVPTAGNDHIKPALVAVSEPSPAILERGFGFETSNSNSYLEPSEREPGHSILPTPNKYTFFQIDHVSWPMNVTQSEHHPNLILSESSAYRWPTLPEILSDPLVLPYVEKMTPDAQKAGQAGRRKWDAEEPPITVVVTIPDSVIGEQMLAQWIGSVVGATDGRHWIWQYGRVRLAVLCGKGLYDRIMARPRETINCKLSIMTSSLFHRRPLPPYHHVPNVDKSSKRVAGSPITSGRLRSSPAVQALIDPSEGNWTQDPTITYPTDFFPPSIPANSRDPLPRPTLLGICLTPRLTSPVLPHQKDAWDFVLRNCFIRETQPISEATTNLGFGAENLLERFEDEKEGYRERWRGEPVGGKTKVKDLSNEQWARVVDVFDKWAFKPETLMLATDAIDGSRELGVD</sequence>
<gene>
    <name evidence="9" type="ORF">MKK02DRAFT_22676</name>
</gene>
<evidence type="ECO:0000256" key="1">
    <source>
        <dbReference type="ARBA" id="ARBA00004173"/>
    </source>
</evidence>
<evidence type="ECO:0000256" key="7">
    <source>
        <dbReference type="ARBA" id="ARBA00024915"/>
    </source>
</evidence>
<dbReference type="GO" id="GO:0006391">
    <property type="term" value="P:transcription initiation at mitochondrial promoter"/>
    <property type="evidence" value="ECO:0007669"/>
    <property type="project" value="TreeGrafter"/>
</dbReference>
<dbReference type="Proteomes" id="UP001164286">
    <property type="component" value="Unassembled WGS sequence"/>
</dbReference>
<feature type="region of interest" description="Disordered" evidence="8">
    <location>
        <begin position="100"/>
        <end position="126"/>
    </location>
</feature>
<keyword evidence="6" id="KW-0694">RNA-binding</keyword>
<dbReference type="RefSeq" id="XP_052948132.1">
    <property type="nucleotide sequence ID" value="XM_053086607.1"/>
</dbReference>
<dbReference type="Gene3D" id="1.10.8.100">
    <property type="entry name" value="Ribosomal RNA adenine dimethylase-like, domain 2"/>
    <property type="match status" value="1"/>
</dbReference>
<dbReference type="GeneID" id="77725808"/>
<dbReference type="InterPro" id="IPR029063">
    <property type="entry name" value="SAM-dependent_MTases_sf"/>
</dbReference>
<keyword evidence="3" id="KW-0489">Methyltransferase</keyword>
<evidence type="ECO:0000256" key="4">
    <source>
        <dbReference type="ARBA" id="ARBA00022679"/>
    </source>
</evidence>
<evidence type="ECO:0000256" key="3">
    <source>
        <dbReference type="ARBA" id="ARBA00022603"/>
    </source>
</evidence>
<dbReference type="GO" id="GO:0003723">
    <property type="term" value="F:RNA binding"/>
    <property type="evidence" value="ECO:0007669"/>
    <property type="project" value="UniProtKB-KW"/>
</dbReference>